<proteinExistence type="predicted"/>
<evidence type="ECO:0000256" key="11">
    <source>
        <dbReference type="ARBA" id="ARBA00022741"/>
    </source>
</evidence>
<evidence type="ECO:0000256" key="17">
    <source>
        <dbReference type="ARBA" id="ARBA00048679"/>
    </source>
</evidence>
<gene>
    <name evidence="25" type="ORF">WCI35_027442</name>
</gene>
<keyword evidence="6" id="KW-0158">Chromosome</keyword>
<organism evidence="25 26">
    <name type="scientific">Daubentonia madagascariensis</name>
    <name type="common">Aye-aye</name>
    <name type="synonym">Sciurus madagascariensis</name>
    <dbReference type="NCBI Taxonomy" id="31869"/>
    <lineage>
        <taxon>Eukaryota</taxon>
        <taxon>Metazoa</taxon>
        <taxon>Chordata</taxon>
        <taxon>Craniata</taxon>
        <taxon>Vertebrata</taxon>
        <taxon>Euteleostomi</taxon>
        <taxon>Mammalia</taxon>
        <taxon>Eutheria</taxon>
        <taxon>Euarchontoglires</taxon>
        <taxon>Primates</taxon>
        <taxon>Strepsirrhini</taxon>
        <taxon>Chiromyiformes</taxon>
        <taxon>Daubentoniidae</taxon>
        <taxon>Daubentonia</taxon>
    </lineage>
</organism>
<evidence type="ECO:0000313" key="25">
    <source>
        <dbReference type="EMBL" id="KAL2765603.1"/>
    </source>
</evidence>
<evidence type="ECO:0000256" key="6">
    <source>
        <dbReference type="ARBA" id="ARBA00022454"/>
    </source>
</evidence>
<keyword evidence="14" id="KW-0206">Cytoskeleton</keyword>
<protein>
    <recommendedName>
        <fullName evidence="19">Serine/threonine-protein kinase haspin</fullName>
        <ecNumber evidence="5">2.7.11.1</ecNumber>
    </recommendedName>
    <alternativeName>
        <fullName evidence="20">Germ cell-specific gene 2 protein</fullName>
    </alternativeName>
    <alternativeName>
        <fullName evidence="21">Haploid germ cell-specific nuclear protein kinase</fullName>
    </alternativeName>
</protein>
<name>A0ABD2DG07_DAUMA</name>
<dbReference type="PROSITE" id="PS00107">
    <property type="entry name" value="PROTEIN_KINASE_ATP"/>
    <property type="match status" value="1"/>
</dbReference>
<evidence type="ECO:0000256" key="16">
    <source>
        <dbReference type="ARBA" id="ARBA00047899"/>
    </source>
</evidence>
<dbReference type="Pfam" id="PF12330">
    <property type="entry name" value="Haspin_kinase"/>
    <property type="match status" value="1"/>
</dbReference>
<evidence type="ECO:0000256" key="3">
    <source>
        <dbReference type="ARBA" id="ARBA00004186"/>
    </source>
</evidence>
<feature type="compositionally biased region" description="Low complexity" evidence="23">
    <location>
        <begin position="46"/>
        <end position="59"/>
    </location>
</feature>
<feature type="region of interest" description="Disordered" evidence="23">
    <location>
        <begin position="320"/>
        <end position="342"/>
    </location>
</feature>
<evidence type="ECO:0000256" key="21">
    <source>
        <dbReference type="ARBA" id="ARBA00083261"/>
    </source>
</evidence>
<feature type="region of interest" description="Disordered" evidence="23">
    <location>
        <begin position="275"/>
        <end position="306"/>
    </location>
</feature>
<dbReference type="InterPro" id="IPR011009">
    <property type="entry name" value="Kinase-like_dom_sf"/>
</dbReference>
<dbReference type="FunFam" id="3.30.200.20:FF:000409">
    <property type="entry name" value="serine/threonine-protein kinase haspin"/>
    <property type="match status" value="1"/>
</dbReference>
<keyword evidence="8" id="KW-0723">Serine/threonine-protein kinase</keyword>
<evidence type="ECO:0000256" key="4">
    <source>
        <dbReference type="ARBA" id="ARBA00004286"/>
    </source>
</evidence>
<comment type="subcellular location">
    <subcellularLocation>
        <location evidence="4">Chromosome</location>
    </subcellularLocation>
    <subcellularLocation>
        <location evidence="3">Cytoplasm</location>
        <location evidence="3">Cytoskeleton</location>
        <location evidence="3">Spindle</location>
    </subcellularLocation>
    <subcellularLocation>
        <location evidence="2">Nucleus</location>
    </subcellularLocation>
</comment>
<comment type="catalytic activity">
    <reaction evidence="16">
        <text>L-threonyl-[protein] + ATP = O-phospho-L-threonyl-[protein] + ADP + H(+)</text>
        <dbReference type="Rhea" id="RHEA:46608"/>
        <dbReference type="Rhea" id="RHEA-COMP:11060"/>
        <dbReference type="Rhea" id="RHEA-COMP:11605"/>
        <dbReference type="ChEBI" id="CHEBI:15378"/>
        <dbReference type="ChEBI" id="CHEBI:30013"/>
        <dbReference type="ChEBI" id="CHEBI:30616"/>
        <dbReference type="ChEBI" id="CHEBI:61977"/>
        <dbReference type="ChEBI" id="CHEBI:456216"/>
        <dbReference type="EC" id="2.7.11.1"/>
    </reaction>
</comment>
<evidence type="ECO:0000256" key="19">
    <source>
        <dbReference type="ARBA" id="ARBA00069281"/>
    </source>
</evidence>
<evidence type="ECO:0000256" key="22">
    <source>
        <dbReference type="PROSITE-ProRule" id="PRU10141"/>
    </source>
</evidence>
<comment type="function">
    <text evidence="18">Serine/threonine-protein kinase that phosphorylates histone H3 at 'Thr-3' (H3T3ph) during mitosis. May act through H3T3ph to both position and modulate activation of AURKB and other components of the chromosomal passenger complex (CPC) at centromeres to ensure proper chromatid cohesion, metaphase alignment and normal progression through the cell cycle.</text>
</comment>
<evidence type="ECO:0000256" key="15">
    <source>
        <dbReference type="ARBA" id="ARBA00023242"/>
    </source>
</evidence>
<dbReference type="SMART" id="SM01331">
    <property type="entry name" value="DUF3635"/>
    <property type="match status" value="1"/>
</dbReference>
<keyword evidence="7" id="KW-0963">Cytoplasm</keyword>
<dbReference type="InterPro" id="IPR000719">
    <property type="entry name" value="Prot_kinase_dom"/>
</dbReference>
<dbReference type="GO" id="GO:0005819">
    <property type="term" value="C:spindle"/>
    <property type="evidence" value="ECO:0007669"/>
    <property type="project" value="UniProtKB-SubCell"/>
</dbReference>
<comment type="cofactor">
    <cofactor evidence="1">
        <name>Mg(2+)</name>
        <dbReference type="ChEBI" id="CHEBI:18420"/>
    </cofactor>
</comment>
<keyword evidence="15" id="KW-0539">Nucleus</keyword>
<dbReference type="GO" id="GO:0005694">
    <property type="term" value="C:chromosome"/>
    <property type="evidence" value="ECO:0007669"/>
    <property type="project" value="UniProtKB-SubCell"/>
</dbReference>
<dbReference type="GO" id="GO:0035173">
    <property type="term" value="F:histone kinase activity"/>
    <property type="evidence" value="ECO:0007669"/>
    <property type="project" value="UniProtKB-ARBA"/>
</dbReference>
<evidence type="ECO:0000313" key="26">
    <source>
        <dbReference type="Proteomes" id="UP001610411"/>
    </source>
</evidence>
<feature type="domain" description="Protein kinase" evidence="24">
    <location>
        <begin position="481"/>
        <end position="795"/>
    </location>
</feature>
<evidence type="ECO:0000256" key="2">
    <source>
        <dbReference type="ARBA" id="ARBA00004123"/>
    </source>
</evidence>
<dbReference type="InterPro" id="IPR017441">
    <property type="entry name" value="Protein_kinase_ATP_BS"/>
</dbReference>
<dbReference type="EMBL" id="JBFSEQ010000011">
    <property type="protein sequence ID" value="KAL2765603.1"/>
    <property type="molecule type" value="Genomic_DNA"/>
</dbReference>
<evidence type="ECO:0000256" key="18">
    <source>
        <dbReference type="ARBA" id="ARBA00053811"/>
    </source>
</evidence>
<dbReference type="PROSITE" id="PS50011">
    <property type="entry name" value="PROTEIN_KINASE_DOM"/>
    <property type="match status" value="1"/>
</dbReference>
<evidence type="ECO:0000256" key="13">
    <source>
        <dbReference type="ARBA" id="ARBA00022840"/>
    </source>
</evidence>
<keyword evidence="11 22" id="KW-0547">Nucleotide-binding</keyword>
<accession>A0ABD2DG07</accession>
<keyword evidence="26" id="KW-1185">Reference proteome</keyword>
<evidence type="ECO:0000256" key="7">
    <source>
        <dbReference type="ARBA" id="ARBA00022490"/>
    </source>
</evidence>
<evidence type="ECO:0000256" key="20">
    <source>
        <dbReference type="ARBA" id="ARBA00081741"/>
    </source>
</evidence>
<evidence type="ECO:0000256" key="8">
    <source>
        <dbReference type="ARBA" id="ARBA00022527"/>
    </source>
</evidence>
<dbReference type="GO" id="GO:0051276">
    <property type="term" value="P:chromosome organization"/>
    <property type="evidence" value="ECO:0007669"/>
    <property type="project" value="UniProtKB-ARBA"/>
</dbReference>
<sequence length="795" mass="87918">MAASLPRPGSRLFRTYGAAGGGRSRRRPGRATAQWFPPQDRKRFFSSSGSSEASIGGLSQSVASDDPDDPDFPGSLGGRRRKRPGSRVPKDRPNLPVTPRRLRLRPRSNLTATPRRPRLRPRAPQKCSTPCGPLRPPPFPSRNPGPFTPNLSVCSRPTDGDELGTSASLFGSPASPGPGSPAPRGSIISTCPSASLNAASAVPNGFHSPEASLDQASLPCSQKAATERGRFTRMVHQARASLRSALFGLMDSGNPEDSEFGADGKKVKESCCERELVGNRLEGPGPSSTGKKRATDQDSCQEIGSQGAVRAEYKEATGCVVPGGINRPERTEPRRKRKHQEAVENSLLHYHQFKKGQKMEKDAFLTQDLSHVQNACSWTKTRASFSFHKKKIVTDVSEVCHSYTIASSLSGSLISEYSNPPVMNRTNSALSSWHSSSMYLLSPLKTLHIANKKASDAEKVYGECNQEGPIPFSHFFSTEKLEHCEKIGEGVFGEVFKTIAGHTPVALKIIAIEGPDLVNGSHQKTFEEILPEIIISKELSLLSDEVSNRTEGFIGLNSVHCVQGSYPPLLLKAWDQYNSTKGSANDRPNFFKEDQLFIVLEFEFGGIDLEQMKKKLSSMATAKSILHQITASLAVAEASLHFEHRDLHWGNVLLKKTSLKEVHYTLNGKTSTIPTCGLQVNIIDYTLSRLERDGIVVFCDISMDEDLFTGAGDYQFEIYRLMRKENNNCWGEYHPYNNVLWLHYLTDKILKQMTFKTKCNTHALKQMKKKIQYFHKTMLNFSSATDLLCQHSLFK</sequence>
<keyword evidence="10" id="KW-0808">Transferase</keyword>
<dbReference type="AlphaFoldDB" id="A0ABD2DG07"/>
<dbReference type="EC" id="2.7.11.1" evidence="5"/>
<feature type="region of interest" description="Disordered" evidence="23">
    <location>
        <begin position="1"/>
        <end position="185"/>
    </location>
</feature>
<feature type="binding site" evidence="22">
    <location>
        <position position="508"/>
    </location>
    <ligand>
        <name>ATP</name>
        <dbReference type="ChEBI" id="CHEBI:30616"/>
    </ligand>
</feature>
<evidence type="ECO:0000256" key="5">
    <source>
        <dbReference type="ARBA" id="ARBA00012513"/>
    </source>
</evidence>
<comment type="caution">
    <text evidence="25">The sequence shown here is derived from an EMBL/GenBank/DDBJ whole genome shotgun (WGS) entry which is preliminary data.</text>
</comment>
<keyword evidence="13 22" id="KW-0067">ATP-binding</keyword>
<dbReference type="Gene3D" id="1.10.510.10">
    <property type="entry name" value="Transferase(Phosphotransferase) domain 1"/>
    <property type="match status" value="1"/>
</dbReference>
<evidence type="ECO:0000259" key="24">
    <source>
        <dbReference type="PROSITE" id="PS50011"/>
    </source>
</evidence>
<comment type="catalytic activity">
    <reaction evidence="17">
        <text>L-seryl-[protein] + ATP = O-phospho-L-seryl-[protein] + ADP + H(+)</text>
        <dbReference type="Rhea" id="RHEA:17989"/>
        <dbReference type="Rhea" id="RHEA-COMP:9863"/>
        <dbReference type="Rhea" id="RHEA-COMP:11604"/>
        <dbReference type="ChEBI" id="CHEBI:15378"/>
        <dbReference type="ChEBI" id="CHEBI:29999"/>
        <dbReference type="ChEBI" id="CHEBI:30616"/>
        <dbReference type="ChEBI" id="CHEBI:83421"/>
        <dbReference type="ChEBI" id="CHEBI:456216"/>
        <dbReference type="EC" id="2.7.11.1"/>
    </reaction>
</comment>
<dbReference type="GO" id="GO:0005634">
    <property type="term" value="C:nucleus"/>
    <property type="evidence" value="ECO:0007669"/>
    <property type="project" value="UniProtKB-SubCell"/>
</dbReference>
<keyword evidence="12 25" id="KW-0418">Kinase</keyword>
<evidence type="ECO:0000256" key="23">
    <source>
        <dbReference type="SAM" id="MobiDB-lite"/>
    </source>
</evidence>
<dbReference type="PANTHER" id="PTHR24419">
    <property type="entry name" value="INTERLEUKIN-1 RECEPTOR-ASSOCIATED KINASE"/>
    <property type="match status" value="1"/>
</dbReference>
<dbReference type="Proteomes" id="UP001610411">
    <property type="component" value="Unassembled WGS sequence"/>
</dbReference>
<dbReference type="FunFam" id="1.10.510.10:FF:000401">
    <property type="entry name" value="serine/threonine-protein kinase haspin"/>
    <property type="match status" value="1"/>
</dbReference>
<reference evidence="25 26" key="1">
    <citation type="journal article" date="2024" name="G3 (Bethesda)">
        <title>A hybrid genome assembly of the endangered aye-aye (Daubentonia madagascariensis).</title>
        <authorList>
            <person name="Versoza C.J."/>
            <person name="Pfeifer S.P."/>
        </authorList>
    </citation>
    <scope>NUCLEOTIDE SEQUENCE [LARGE SCALE GENOMIC DNA]</scope>
    <source>
        <strain evidence="25">6821</strain>
    </source>
</reference>
<evidence type="ECO:0000256" key="12">
    <source>
        <dbReference type="ARBA" id="ARBA00022777"/>
    </source>
</evidence>
<dbReference type="GO" id="GO:0004674">
    <property type="term" value="F:protein serine/threonine kinase activity"/>
    <property type="evidence" value="ECO:0007669"/>
    <property type="project" value="UniProtKB-KW"/>
</dbReference>
<dbReference type="SUPFAM" id="SSF56112">
    <property type="entry name" value="Protein kinase-like (PK-like)"/>
    <property type="match status" value="1"/>
</dbReference>
<evidence type="ECO:0000256" key="9">
    <source>
        <dbReference type="ARBA" id="ARBA00022553"/>
    </source>
</evidence>
<dbReference type="PANTHER" id="PTHR24419:SF18">
    <property type="entry name" value="SERINE_THREONINE-PROTEIN KINASE HASPIN"/>
    <property type="match status" value="1"/>
</dbReference>
<dbReference type="Gene3D" id="3.30.200.20">
    <property type="entry name" value="Phosphorylase Kinase, domain 1"/>
    <property type="match status" value="1"/>
</dbReference>
<keyword evidence="9" id="KW-0597">Phosphoprotein</keyword>
<feature type="compositionally biased region" description="Pro residues" evidence="23">
    <location>
        <begin position="133"/>
        <end position="147"/>
    </location>
</feature>
<dbReference type="GO" id="GO:0005524">
    <property type="term" value="F:ATP binding"/>
    <property type="evidence" value="ECO:0007669"/>
    <property type="project" value="UniProtKB-UniRule"/>
</dbReference>
<evidence type="ECO:0000256" key="1">
    <source>
        <dbReference type="ARBA" id="ARBA00001946"/>
    </source>
</evidence>
<evidence type="ECO:0000256" key="10">
    <source>
        <dbReference type="ARBA" id="ARBA00022679"/>
    </source>
</evidence>
<dbReference type="InterPro" id="IPR024604">
    <property type="entry name" value="GSG2_C"/>
</dbReference>
<evidence type="ECO:0000256" key="14">
    <source>
        <dbReference type="ARBA" id="ARBA00023212"/>
    </source>
</evidence>
<dbReference type="GO" id="GO:1901991">
    <property type="term" value="P:negative regulation of mitotic cell cycle phase transition"/>
    <property type="evidence" value="ECO:0007669"/>
    <property type="project" value="UniProtKB-ARBA"/>
</dbReference>